<keyword evidence="9" id="KW-0479">Metal-binding</keyword>
<keyword evidence="4" id="KW-0482">Metalloprotease</keyword>
<dbReference type="VEuPathDB" id="VectorBase:CSON003023"/>
<evidence type="ECO:0000256" key="6">
    <source>
        <dbReference type="ARBA" id="ARBA00023157"/>
    </source>
</evidence>
<evidence type="ECO:0000313" key="15">
    <source>
        <dbReference type="EMBL" id="SSX30890.1"/>
    </source>
</evidence>
<proteinExistence type="predicted"/>
<feature type="compositionally biased region" description="Pro residues" evidence="10">
    <location>
        <begin position="1089"/>
        <end position="1099"/>
    </location>
</feature>
<feature type="region of interest" description="Disordered" evidence="10">
    <location>
        <begin position="1409"/>
        <end position="1431"/>
    </location>
</feature>
<feature type="binding site" evidence="9">
    <location>
        <position position="345"/>
    </location>
    <ligand>
        <name>Zn(2+)</name>
        <dbReference type="ChEBI" id="CHEBI:29105"/>
        <note>catalytic</note>
    </ligand>
</feature>
<keyword evidence="6 8" id="KW-1015">Disulfide bond</keyword>
<dbReference type="Gene3D" id="4.10.70.10">
    <property type="entry name" value="Disintegrin domain"/>
    <property type="match status" value="1"/>
</dbReference>
<feature type="domain" description="EGF-like" evidence="12">
    <location>
        <begin position="643"/>
        <end position="675"/>
    </location>
</feature>
<feature type="region of interest" description="Disordered" evidence="10">
    <location>
        <begin position="827"/>
        <end position="864"/>
    </location>
</feature>
<organism evidence="15">
    <name type="scientific">Culicoides sonorensis</name>
    <name type="common">Biting midge</name>
    <dbReference type="NCBI Taxonomy" id="179676"/>
    <lineage>
        <taxon>Eukaryota</taxon>
        <taxon>Metazoa</taxon>
        <taxon>Ecdysozoa</taxon>
        <taxon>Arthropoda</taxon>
        <taxon>Hexapoda</taxon>
        <taxon>Insecta</taxon>
        <taxon>Pterygota</taxon>
        <taxon>Neoptera</taxon>
        <taxon>Endopterygota</taxon>
        <taxon>Diptera</taxon>
        <taxon>Nematocera</taxon>
        <taxon>Chironomoidea</taxon>
        <taxon>Ceratopogonidae</taxon>
        <taxon>Ceratopogoninae</taxon>
        <taxon>Culicoides</taxon>
        <taxon>Monoculicoides</taxon>
    </lineage>
</organism>
<gene>
    <name evidence="15" type="primary">CSON003023</name>
</gene>
<dbReference type="InterPro" id="IPR001590">
    <property type="entry name" value="Peptidase_M12B"/>
</dbReference>
<dbReference type="Pfam" id="PF00200">
    <property type="entry name" value="Disintegrin"/>
    <property type="match status" value="1"/>
</dbReference>
<dbReference type="InterPro" id="IPR036436">
    <property type="entry name" value="Disintegrin_dom_sf"/>
</dbReference>
<dbReference type="GO" id="GO:0016020">
    <property type="term" value="C:membrane"/>
    <property type="evidence" value="ECO:0007669"/>
    <property type="project" value="UniProtKB-SubCell"/>
</dbReference>
<dbReference type="InterPro" id="IPR001762">
    <property type="entry name" value="Disintegrin_dom"/>
</dbReference>
<feature type="compositionally biased region" description="Polar residues" evidence="10">
    <location>
        <begin position="1100"/>
        <end position="1118"/>
    </location>
</feature>
<feature type="transmembrane region" description="Helical" evidence="11">
    <location>
        <begin position="700"/>
        <end position="722"/>
    </location>
</feature>
<feature type="compositionally biased region" description="Polar residues" evidence="10">
    <location>
        <begin position="1051"/>
        <end position="1062"/>
    </location>
</feature>
<feature type="active site" evidence="9">
    <location>
        <position position="342"/>
    </location>
</feature>
<dbReference type="SUPFAM" id="SSF55486">
    <property type="entry name" value="Metalloproteases ('zincins'), catalytic domain"/>
    <property type="match status" value="1"/>
</dbReference>
<feature type="binding site" evidence="9">
    <location>
        <position position="351"/>
    </location>
    <ligand>
        <name>Zn(2+)</name>
        <dbReference type="ChEBI" id="CHEBI:29105"/>
        <note>catalytic</note>
    </ligand>
</feature>
<evidence type="ECO:0000256" key="9">
    <source>
        <dbReference type="PROSITE-ProRule" id="PRU00276"/>
    </source>
</evidence>
<dbReference type="InterPro" id="IPR000742">
    <property type="entry name" value="EGF"/>
</dbReference>
<feature type="disulfide bond" evidence="8">
    <location>
        <begin position="647"/>
        <end position="657"/>
    </location>
</feature>
<feature type="transmembrane region" description="Helical" evidence="11">
    <location>
        <begin position="235"/>
        <end position="258"/>
    </location>
</feature>
<dbReference type="InterPro" id="IPR006586">
    <property type="entry name" value="ADAM_Cys-rich"/>
</dbReference>
<dbReference type="Pfam" id="PF08516">
    <property type="entry name" value="ADAM_CR"/>
    <property type="match status" value="1"/>
</dbReference>
<feature type="domain" description="Disintegrin" evidence="13">
    <location>
        <begin position="407"/>
        <end position="495"/>
    </location>
</feature>
<sequence>MTISDTSHPSTSSFHRHAIIKPKIFHGIHKTALNHTLEESGLHASHLTLHYIHHGKNVIIDLNLNDNLIPKGHFIKYQLPNGDKIIKNFTKTDVDLCHYQGKIRHNPNSHAAISTCNGVRGVVFDGDETYYIENVSDGVIDSEHFLFRHSDLSHEHKCGYEGGIDPLHDPDLHLESEYKRIERFKRALPNNNDIRGPYNANKHSSYVELLMVVDNKVYTSMDKNIKRVHQHCKDIVNIINGLYVPLNIFVALIGVVIWTESNEVELSSNGDTTLKNFLHYRKKILVKEHPNDNAQLLTKETFESGVVGKALKGPICTYEFSGGVSIDHSPTIGVVATTVAHEMGHNFGMEHDTAECVCPDDKCIMSASSSSIAPRHWSKCSIDQLNLAFHHGMNHCLKNKPKKLFESPVCGNGFVEHGEDCDCGLPEFCDNSCCDPLTCRLRSNATCATGECCDMNTCLPKTAGIICRTADSECDLPEFCNGDSEYCPFDVFKRDSEPCGNNKAYCYQGSCRTQSDQCRLLWGPSGQSTDQCYTKNTEGSRHGNCGYNRYENEYIKCKAEDAMCGMVHCRHLNERLEFGMESVAVLSHSFMNYKGSIIPCRTAIVDLGLETMDPGLAPNGAKCGEGKMCFNQSCVSVEHLKKSFVTCKDDCNGNGICNSLGNCHCDLGFAPPFCDKPGTGGSIDSGPASDPDEGSGLRKLILVFFLGVVPTVVIAAFLLYYWKQHYLIPIRKAPSIPPRQLKSSNGLNSTPSFGSSTTPNSPDDMNSALLKKSSSTETDSSPHNINMFGKFRGFTLKPLAQSNGPISATGANNIAYVHPVTKSIASDSNISTSNPTKKAPPIPKPPIILNTATKSPKKSLKSKNSTFTENVVGKVIENGGKDISFDEKPALPPLNPGQTGRPIISSPILENSTCDRREISPLEVKITRPAPPKPAKIVQEKKNLQRATSPQVPEILVNPTIVDPDEKGNKEPKKPKDGQILNRITSFLKKDEKVAEVEVTEKPKSVNVKPVLKTNRKPIDRERLKTIEISCPIPIVSDTPDIPTLKDDGISRTQSMRDSNTLGRRPNNFGASMRQNGMKRPQSIVGRPNLPPPPRPPSPVQNKPSSPNLSPSTVTTYENPPPPKKVVINDMTNRSPMKSPAMDIAPLAYISEESSPMTPTDNIYDEIGESLSPSSPQPHSTSTESMGLLGEIVSEIENRNNSDALYIASTLRKSKTNKNKNNIPDNVYMNTVNVSESDGEDNNDEEYLSQKSIASTTSSGYMRPTGIATPVARVAPNTGKSFALSQTPSHHQSNVSSFKMPASSNVTSSISPSNVASNSDMSNISFTSPINSDDKNSIVPNKPESLRTYKPYHTTINRPGPYLASIQAKSTAENSKNTPIPSKTTKLVTNTVKSPDLIPKSKEPDVIKKSTINSKPKPSTNKPTIPGTKATLAGTNTAVNKAKSKFETKTSNNAVNSTPGKFCATIPAKSTQVASLSQKFEGERGTKK</sequence>
<dbReference type="GO" id="GO:0046872">
    <property type="term" value="F:metal ion binding"/>
    <property type="evidence" value="ECO:0007669"/>
    <property type="project" value="UniProtKB-KW"/>
</dbReference>
<feature type="domain" description="Peptidase M12B" evidence="14">
    <location>
        <begin position="205"/>
        <end position="401"/>
    </location>
</feature>
<dbReference type="InterPro" id="IPR024079">
    <property type="entry name" value="MetalloPept_cat_dom_sf"/>
</dbReference>
<comment type="subcellular location">
    <subcellularLocation>
        <location evidence="1">Membrane</location>
        <topology evidence="1">Single-pass membrane protein</topology>
    </subcellularLocation>
</comment>
<dbReference type="InterPro" id="IPR034027">
    <property type="entry name" value="Reprolysin_adamalysin"/>
</dbReference>
<feature type="disulfide bond" evidence="7">
    <location>
        <begin position="467"/>
        <end position="487"/>
    </location>
</feature>
<keyword evidence="4" id="KW-0645">Protease</keyword>
<evidence type="ECO:0000259" key="14">
    <source>
        <dbReference type="PROSITE" id="PS50215"/>
    </source>
</evidence>
<dbReference type="CDD" id="cd04269">
    <property type="entry name" value="ZnMc_adamalysin_II_like"/>
    <property type="match status" value="1"/>
</dbReference>
<comment type="caution">
    <text evidence="8">Lacks conserved residue(s) required for the propagation of feature annotation.</text>
</comment>
<feature type="disulfide bond" evidence="9">
    <location>
        <begin position="358"/>
        <end position="363"/>
    </location>
</feature>
<evidence type="ECO:0000256" key="11">
    <source>
        <dbReference type="SAM" id="Phobius"/>
    </source>
</evidence>
<feature type="region of interest" description="Disordered" evidence="10">
    <location>
        <begin position="1035"/>
        <end position="1125"/>
    </location>
</feature>
<protein>
    <submittedName>
        <fullName evidence="15">CSON003023 protein</fullName>
    </submittedName>
</protein>
<keyword evidence="8" id="KW-0245">EGF-like domain</keyword>
<evidence type="ECO:0000256" key="3">
    <source>
        <dbReference type="ARBA" id="ARBA00022989"/>
    </source>
</evidence>
<feature type="compositionally biased region" description="Polar residues" evidence="10">
    <location>
        <begin position="772"/>
        <end position="784"/>
    </location>
</feature>
<dbReference type="PROSITE" id="PS50214">
    <property type="entry name" value="DISINTEGRIN_2"/>
    <property type="match status" value="1"/>
</dbReference>
<dbReference type="FunFam" id="3.40.390.10:FF:000002">
    <property type="entry name" value="Disintegrin and metalloproteinase domain-containing protein 22"/>
    <property type="match status" value="1"/>
</dbReference>
<evidence type="ECO:0000256" key="5">
    <source>
        <dbReference type="ARBA" id="ARBA00023136"/>
    </source>
</evidence>
<evidence type="ECO:0000256" key="4">
    <source>
        <dbReference type="ARBA" id="ARBA00023049"/>
    </source>
</evidence>
<accession>A0A336MLR0</accession>
<feature type="disulfide bond" evidence="9">
    <location>
        <begin position="316"/>
        <end position="396"/>
    </location>
</feature>
<dbReference type="SMART" id="SM00608">
    <property type="entry name" value="ACR"/>
    <property type="match status" value="1"/>
</dbReference>
<dbReference type="SMART" id="SM00050">
    <property type="entry name" value="DISIN"/>
    <property type="match status" value="1"/>
</dbReference>
<dbReference type="GO" id="GO:0006509">
    <property type="term" value="P:membrane protein ectodomain proteolysis"/>
    <property type="evidence" value="ECO:0007669"/>
    <property type="project" value="TreeGrafter"/>
</dbReference>
<evidence type="ECO:0000256" key="2">
    <source>
        <dbReference type="ARBA" id="ARBA00022692"/>
    </source>
</evidence>
<reference evidence="15" key="1">
    <citation type="submission" date="2018-07" db="EMBL/GenBank/DDBJ databases">
        <authorList>
            <person name="Quirk P.G."/>
            <person name="Krulwich T.A."/>
        </authorList>
    </citation>
    <scope>NUCLEOTIDE SEQUENCE</scope>
</reference>
<feature type="compositionally biased region" description="Polar residues" evidence="10">
    <location>
        <begin position="741"/>
        <end position="764"/>
    </location>
</feature>
<keyword evidence="9" id="KW-0862">Zinc</keyword>
<dbReference type="PROSITE" id="PS50026">
    <property type="entry name" value="EGF_3"/>
    <property type="match status" value="1"/>
</dbReference>
<dbReference type="EMBL" id="UFQT01001517">
    <property type="protein sequence ID" value="SSX30890.1"/>
    <property type="molecule type" value="Genomic_DNA"/>
</dbReference>
<evidence type="ECO:0000259" key="12">
    <source>
        <dbReference type="PROSITE" id="PS50026"/>
    </source>
</evidence>
<evidence type="ECO:0000256" key="1">
    <source>
        <dbReference type="ARBA" id="ARBA00004167"/>
    </source>
</evidence>
<dbReference type="SUPFAM" id="SSF57552">
    <property type="entry name" value="Blood coagulation inhibitor (disintegrin)"/>
    <property type="match status" value="1"/>
</dbReference>
<evidence type="ECO:0000256" key="8">
    <source>
        <dbReference type="PROSITE-ProRule" id="PRU00076"/>
    </source>
</evidence>
<dbReference type="PROSITE" id="PS01186">
    <property type="entry name" value="EGF_2"/>
    <property type="match status" value="1"/>
</dbReference>
<feature type="binding site" evidence="9">
    <location>
        <position position="341"/>
    </location>
    <ligand>
        <name>Zn(2+)</name>
        <dbReference type="ChEBI" id="CHEBI:29105"/>
        <note>catalytic</note>
    </ligand>
</feature>
<dbReference type="GO" id="GO:0004222">
    <property type="term" value="F:metalloendopeptidase activity"/>
    <property type="evidence" value="ECO:0007669"/>
    <property type="project" value="InterPro"/>
</dbReference>
<dbReference type="FunFam" id="4.10.70.10:FF:000001">
    <property type="entry name" value="Disintegrin and metalloproteinase domain-containing protein 22"/>
    <property type="match status" value="1"/>
</dbReference>
<evidence type="ECO:0000259" key="13">
    <source>
        <dbReference type="PROSITE" id="PS50214"/>
    </source>
</evidence>
<feature type="region of interest" description="Disordered" evidence="10">
    <location>
        <begin position="739"/>
        <end position="784"/>
    </location>
</feature>
<keyword evidence="2 11" id="KW-0812">Transmembrane</keyword>
<feature type="disulfide bond" evidence="9">
    <location>
        <begin position="356"/>
        <end position="380"/>
    </location>
</feature>
<evidence type="ECO:0000256" key="10">
    <source>
        <dbReference type="SAM" id="MobiDB-lite"/>
    </source>
</evidence>
<keyword evidence="3 11" id="KW-1133">Transmembrane helix</keyword>
<keyword evidence="4" id="KW-0378">Hydrolase</keyword>
<feature type="disulfide bond" evidence="8">
    <location>
        <begin position="665"/>
        <end position="674"/>
    </location>
</feature>
<evidence type="ECO:0000256" key="7">
    <source>
        <dbReference type="PROSITE-ProRule" id="PRU00068"/>
    </source>
</evidence>
<dbReference type="PANTHER" id="PTHR11905:SF159">
    <property type="entry name" value="ADAM METALLOPROTEASE"/>
    <property type="match status" value="1"/>
</dbReference>
<feature type="compositionally biased region" description="Polar residues" evidence="10">
    <location>
        <begin position="1410"/>
        <end position="1423"/>
    </location>
</feature>
<dbReference type="PROSITE" id="PS50215">
    <property type="entry name" value="ADAM_MEPRO"/>
    <property type="match status" value="1"/>
</dbReference>
<dbReference type="Gene3D" id="3.40.390.10">
    <property type="entry name" value="Collagenase (Catalytic Domain)"/>
    <property type="match status" value="1"/>
</dbReference>
<dbReference type="PANTHER" id="PTHR11905">
    <property type="entry name" value="ADAM A DISINTEGRIN AND METALLOPROTEASE DOMAIN"/>
    <property type="match status" value="1"/>
</dbReference>
<name>A0A336MLR0_CULSO</name>
<dbReference type="OMA" id="CPDEKCV"/>
<keyword evidence="5 11" id="KW-0472">Membrane</keyword>
<dbReference type="Pfam" id="PF01421">
    <property type="entry name" value="Reprolysin"/>
    <property type="match status" value="1"/>
</dbReference>